<dbReference type="Gene3D" id="3.60.60.10">
    <property type="entry name" value="Penicillin V Acylase, Chain A"/>
    <property type="match status" value="1"/>
</dbReference>
<dbReference type="InterPro" id="IPR029055">
    <property type="entry name" value="Ntn_hydrolases_N"/>
</dbReference>
<protein>
    <submittedName>
        <fullName evidence="5">Penicillin amidase. Cysteine peptidase. MEROPS family C59</fullName>
    </submittedName>
</protein>
<dbReference type="Proteomes" id="UP000199071">
    <property type="component" value="Unassembled WGS sequence"/>
</dbReference>
<accession>A0A1G6CQM8</accession>
<evidence type="ECO:0000256" key="2">
    <source>
        <dbReference type="ARBA" id="ARBA00022801"/>
    </source>
</evidence>
<keyword evidence="6" id="KW-1185">Reference proteome</keyword>
<organism evidence="5 6">
    <name type="scientific">Bauldia litoralis</name>
    <dbReference type="NCBI Taxonomy" id="665467"/>
    <lineage>
        <taxon>Bacteria</taxon>
        <taxon>Pseudomonadati</taxon>
        <taxon>Pseudomonadota</taxon>
        <taxon>Alphaproteobacteria</taxon>
        <taxon>Hyphomicrobiales</taxon>
        <taxon>Kaistiaceae</taxon>
        <taxon>Bauldia</taxon>
    </lineage>
</organism>
<evidence type="ECO:0000256" key="3">
    <source>
        <dbReference type="SAM" id="SignalP"/>
    </source>
</evidence>
<dbReference type="InterPro" id="IPR029132">
    <property type="entry name" value="CBAH/NAAA_C"/>
</dbReference>
<dbReference type="PANTHER" id="PTHR35527">
    <property type="entry name" value="CHOLOYLGLYCINE HYDROLASE"/>
    <property type="match status" value="1"/>
</dbReference>
<evidence type="ECO:0000259" key="4">
    <source>
        <dbReference type="Pfam" id="PF02275"/>
    </source>
</evidence>
<comment type="similarity">
    <text evidence="1">Belongs to the peptidase C59 family.</text>
</comment>
<dbReference type="AlphaFoldDB" id="A0A1G6CQM8"/>
<evidence type="ECO:0000313" key="6">
    <source>
        <dbReference type="Proteomes" id="UP000199071"/>
    </source>
</evidence>
<dbReference type="EMBL" id="FMXQ01000005">
    <property type="protein sequence ID" value="SDB35144.1"/>
    <property type="molecule type" value="Genomic_DNA"/>
</dbReference>
<proteinExistence type="inferred from homology"/>
<dbReference type="Pfam" id="PF02275">
    <property type="entry name" value="CBAH"/>
    <property type="match status" value="1"/>
</dbReference>
<dbReference type="SUPFAM" id="SSF56235">
    <property type="entry name" value="N-terminal nucleophile aminohydrolases (Ntn hydrolases)"/>
    <property type="match status" value="1"/>
</dbReference>
<dbReference type="PROSITE" id="PS51257">
    <property type="entry name" value="PROKAR_LIPOPROTEIN"/>
    <property type="match status" value="1"/>
</dbReference>
<gene>
    <name evidence="5" type="ORF">SAMN02982931_02614</name>
</gene>
<feature type="signal peptide" evidence="3">
    <location>
        <begin position="1"/>
        <end position="29"/>
    </location>
</feature>
<reference evidence="5 6" key="1">
    <citation type="submission" date="2016-10" db="EMBL/GenBank/DDBJ databases">
        <authorList>
            <person name="de Groot N.N."/>
        </authorList>
    </citation>
    <scope>NUCLEOTIDE SEQUENCE [LARGE SCALE GENOMIC DNA]</scope>
    <source>
        <strain evidence="5 6">ATCC 35022</strain>
    </source>
</reference>
<evidence type="ECO:0000256" key="1">
    <source>
        <dbReference type="ARBA" id="ARBA00006625"/>
    </source>
</evidence>
<dbReference type="RefSeq" id="WP_425285005.1">
    <property type="nucleotide sequence ID" value="NZ_FMXQ01000005.1"/>
</dbReference>
<sequence length="367" mass="39313">MKFNRMKSLNLIAAALFTSAAVLPSIAQACTRTLYVGSEDVVMTGRSMDWMQDMATDLWAFPAGMARDGAAGPDSPKWVSKYGSVIASAYNIASADGMNEKGLVANMLYLAEAQYGKVGDKPPMSIGLWAQYVLDNYATVAEAVDGLQKQPFRIIAPKLPNGSAATLHLSISDASGDSAILEYIDGELVIHHGKQYKVMTNSPTYDQQLALNSYWEKIGGLEFLPGTNSAADRFARASFLLGAVPTEIDKNFITAVPDGTYANQAAAEVVSVMRSVSVPLGITTPGSPNIASTLWRTVADQKNKVYLFDSATTPNAFWVEMADLDLSAGAPAKKLPIAGGKYYAGNAAEHFVEAEPFQWLQADPSTN</sequence>
<dbReference type="InterPro" id="IPR052193">
    <property type="entry name" value="Peptidase_C59"/>
</dbReference>
<dbReference type="STRING" id="665467.SAMN02982931_02614"/>
<keyword evidence="2" id="KW-0378">Hydrolase</keyword>
<dbReference type="GO" id="GO:0016787">
    <property type="term" value="F:hydrolase activity"/>
    <property type="evidence" value="ECO:0007669"/>
    <property type="project" value="UniProtKB-KW"/>
</dbReference>
<name>A0A1G6CQM8_9HYPH</name>
<keyword evidence="3" id="KW-0732">Signal</keyword>
<feature type="domain" description="Choloylglycine hydrolase/NAAA C-terminal" evidence="4">
    <location>
        <begin position="30"/>
        <end position="327"/>
    </location>
</feature>
<evidence type="ECO:0000313" key="5">
    <source>
        <dbReference type="EMBL" id="SDB35144.1"/>
    </source>
</evidence>
<feature type="chain" id="PRO_5011614387" evidence="3">
    <location>
        <begin position="30"/>
        <end position="367"/>
    </location>
</feature>
<dbReference type="CDD" id="cd01902">
    <property type="entry name" value="Ntn_CGH"/>
    <property type="match status" value="1"/>
</dbReference>
<dbReference type="PANTHER" id="PTHR35527:SF2">
    <property type="entry name" value="HYDROLASE"/>
    <property type="match status" value="1"/>
</dbReference>